<evidence type="ECO:0000256" key="3">
    <source>
        <dbReference type="ARBA" id="ARBA00022475"/>
    </source>
</evidence>
<dbReference type="PANTHER" id="PTHR43005">
    <property type="entry name" value="BLR7065 PROTEIN"/>
    <property type="match status" value="1"/>
</dbReference>
<dbReference type="InterPro" id="IPR000515">
    <property type="entry name" value="MetI-like"/>
</dbReference>
<dbReference type="PANTHER" id="PTHR43005:SF1">
    <property type="entry name" value="SPERMIDINE_PUTRESCINE TRANSPORT SYSTEM PERMEASE PROTEIN"/>
    <property type="match status" value="1"/>
</dbReference>
<dbReference type="EMBL" id="BAAAKW010000071">
    <property type="protein sequence ID" value="GAA1228474.1"/>
    <property type="molecule type" value="Genomic_DNA"/>
</dbReference>
<accession>A0ABP4GL52</accession>
<reference evidence="10" key="1">
    <citation type="journal article" date="2019" name="Int. J. Syst. Evol. Microbiol.">
        <title>The Global Catalogue of Microorganisms (GCM) 10K type strain sequencing project: providing services to taxonomists for standard genome sequencing and annotation.</title>
        <authorList>
            <consortium name="The Broad Institute Genomics Platform"/>
            <consortium name="The Broad Institute Genome Sequencing Center for Infectious Disease"/>
            <person name="Wu L."/>
            <person name="Ma J."/>
        </authorList>
    </citation>
    <scope>NUCLEOTIDE SEQUENCE [LARGE SCALE GENOMIC DNA]</scope>
    <source>
        <strain evidence="10">JCM 12762</strain>
    </source>
</reference>
<organism evidence="9 10">
    <name type="scientific">Rhodoglobus aureus</name>
    <dbReference type="NCBI Taxonomy" id="191497"/>
    <lineage>
        <taxon>Bacteria</taxon>
        <taxon>Bacillati</taxon>
        <taxon>Actinomycetota</taxon>
        <taxon>Actinomycetes</taxon>
        <taxon>Micrococcales</taxon>
        <taxon>Microbacteriaceae</taxon>
        <taxon>Rhodoglobus</taxon>
    </lineage>
</organism>
<protein>
    <submittedName>
        <fullName evidence="9">Sugar ABC transporter permease</fullName>
    </submittedName>
</protein>
<dbReference type="RefSeq" id="WP_343926869.1">
    <property type="nucleotide sequence ID" value="NZ_BAAAKW010000071.1"/>
</dbReference>
<evidence type="ECO:0000313" key="10">
    <source>
        <dbReference type="Proteomes" id="UP001500943"/>
    </source>
</evidence>
<dbReference type="InterPro" id="IPR035906">
    <property type="entry name" value="MetI-like_sf"/>
</dbReference>
<dbReference type="Gene3D" id="1.10.3720.10">
    <property type="entry name" value="MetI-like"/>
    <property type="match status" value="1"/>
</dbReference>
<evidence type="ECO:0000256" key="1">
    <source>
        <dbReference type="ARBA" id="ARBA00004651"/>
    </source>
</evidence>
<proteinExistence type="inferred from homology"/>
<keyword evidence="2 7" id="KW-0813">Transport</keyword>
<feature type="transmembrane region" description="Helical" evidence="7">
    <location>
        <begin position="244"/>
        <end position="261"/>
    </location>
</feature>
<feature type="transmembrane region" description="Helical" evidence="7">
    <location>
        <begin position="40"/>
        <end position="59"/>
    </location>
</feature>
<keyword evidence="5 7" id="KW-1133">Transmembrane helix</keyword>
<comment type="subcellular location">
    <subcellularLocation>
        <location evidence="1 7">Cell membrane</location>
        <topology evidence="1 7">Multi-pass membrane protein</topology>
    </subcellularLocation>
</comment>
<evidence type="ECO:0000256" key="7">
    <source>
        <dbReference type="RuleBase" id="RU363032"/>
    </source>
</evidence>
<dbReference type="Proteomes" id="UP001500943">
    <property type="component" value="Unassembled WGS sequence"/>
</dbReference>
<evidence type="ECO:0000256" key="2">
    <source>
        <dbReference type="ARBA" id="ARBA00022448"/>
    </source>
</evidence>
<feature type="transmembrane region" description="Helical" evidence="7">
    <location>
        <begin position="193"/>
        <end position="214"/>
    </location>
</feature>
<feature type="transmembrane region" description="Helical" evidence="7">
    <location>
        <begin position="103"/>
        <end position="122"/>
    </location>
</feature>
<evidence type="ECO:0000259" key="8">
    <source>
        <dbReference type="PROSITE" id="PS50928"/>
    </source>
</evidence>
<evidence type="ECO:0000256" key="6">
    <source>
        <dbReference type="ARBA" id="ARBA00023136"/>
    </source>
</evidence>
<dbReference type="SUPFAM" id="SSF161098">
    <property type="entry name" value="MetI-like"/>
    <property type="match status" value="1"/>
</dbReference>
<evidence type="ECO:0000313" key="9">
    <source>
        <dbReference type="EMBL" id="GAA1228474.1"/>
    </source>
</evidence>
<evidence type="ECO:0000256" key="4">
    <source>
        <dbReference type="ARBA" id="ARBA00022692"/>
    </source>
</evidence>
<dbReference type="Pfam" id="PF00528">
    <property type="entry name" value="BPD_transp_1"/>
    <property type="match status" value="1"/>
</dbReference>
<sequence>MSIEKSDDRIPDDSQVAAVVDQQQPLGGARKKARKWTTPLVLLAPAGIILSFVLVFPLIRLIFISFQDYGLTALFSGVIEWAGFGNYIAIFTDAQFLPVMWRTLWFTATLVLGCVVIGMCFAEMMVRLNRKMLVVFNFILIMAWAVPTVASTLIWRWLFDPVYGVINWMITQVGVFGDFTNHSWLGSQAGALFTIWLLKVWISVPFVALTVYAAQSQIHKEYYEAAMLDGANGWTIYRSVTLPFLRPVLYLVTILSMIWHFNTFNEIWILTQGGPDGDTTILSIWAFQKAFASNSFGQGAAIAVVTGIALLVLTAYYVRSLNRAGEQL</sequence>
<keyword evidence="4 7" id="KW-0812">Transmembrane</keyword>
<keyword evidence="3" id="KW-1003">Cell membrane</keyword>
<feature type="transmembrane region" description="Helical" evidence="7">
    <location>
        <begin position="296"/>
        <end position="318"/>
    </location>
</feature>
<keyword evidence="6 7" id="KW-0472">Membrane</keyword>
<feature type="domain" description="ABC transmembrane type-1" evidence="8">
    <location>
        <begin position="100"/>
        <end position="317"/>
    </location>
</feature>
<feature type="transmembrane region" description="Helical" evidence="7">
    <location>
        <begin position="134"/>
        <end position="158"/>
    </location>
</feature>
<dbReference type="CDD" id="cd06261">
    <property type="entry name" value="TM_PBP2"/>
    <property type="match status" value="1"/>
</dbReference>
<name>A0ABP4GL52_9MICO</name>
<evidence type="ECO:0000256" key="5">
    <source>
        <dbReference type="ARBA" id="ARBA00022989"/>
    </source>
</evidence>
<gene>
    <name evidence="9" type="ORF">GCM10009655_28860</name>
</gene>
<dbReference type="PROSITE" id="PS50928">
    <property type="entry name" value="ABC_TM1"/>
    <property type="match status" value="1"/>
</dbReference>
<comment type="similarity">
    <text evidence="7">Belongs to the binding-protein-dependent transport system permease family.</text>
</comment>
<keyword evidence="10" id="KW-1185">Reference proteome</keyword>
<comment type="caution">
    <text evidence="9">The sequence shown here is derived from an EMBL/GenBank/DDBJ whole genome shotgun (WGS) entry which is preliminary data.</text>
</comment>